<dbReference type="InterPro" id="IPR002413">
    <property type="entry name" value="V5_allergen-like"/>
</dbReference>
<name>A0A564YFQ7_HYMDI</name>
<evidence type="ECO:0000259" key="2">
    <source>
        <dbReference type="SMART" id="SM00198"/>
    </source>
</evidence>
<sequence>MQTLNILVLLLLSFYRVRAEYYPNNRECCKCPEPEVYKNVNNNSPFGRLSKDKQELLDLQNQYRREVAAGRVPNQPASSKIRDLKWNTELEASAQRHADRCRFQHDSSDDRKTAEFWWVGQNIAYSSSIAQNVKMWFEEHKDYNYSHNYCSGVCGHYTQLVWANTTDVGCGVSKCNFSGFNAVFVVCNYGPGGNFNNQKPY</sequence>
<dbReference type="PRINTS" id="PR00838">
    <property type="entry name" value="V5ALLERGEN"/>
</dbReference>
<dbReference type="Proteomes" id="UP000321570">
    <property type="component" value="Unassembled WGS sequence"/>
</dbReference>
<dbReference type="Pfam" id="PF00188">
    <property type="entry name" value="CAP"/>
    <property type="match status" value="1"/>
</dbReference>
<dbReference type="EMBL" id="CABIJS010000177">
    <property type="protein sequence ID" value="VUZ45558.1"/>
    <property type="molecule type" value="Genomic_DNA"/>
</dbReference>
<accession>A0A564YFQ7</accession>
<protein>
    <recommendedName>
        <fullName evidence="2">SCP domain-containing protein</fullName>
    </recommendedName>
</protein>
<evidence type="ECO:0000256" key="1">
    <source>
        <dbReference type="SAM" id="SignalP"/>
    </source>
</evidence>
<dbReference type="InterPro" id="IPR035940">
    <property type="entry name" value="CAP_sf"/>
</dbReference>
<reference evidence="3 4" key="1">
    <citation type="submission" date="2019-07" db="EMBL/GenBank/DDBJ databases">
        <authorList>
            <person name="Jastrzebski P J."/>
            <person name="Paukszto L."/>
            <person name="Jastrzebski P J."/>
        </authorList>
    </citation>
    <scope>NUCLEOTIDE SEQUENCE [LARGE SCALE GENOMIC DNA]</scope>
    <source>
        <strain evidence="3 4">WMS-il1</strain>
    </source>
</reference>
<evidence type="ECO:0000313" key="4">
    <source>
        <dbReference type="Proteomes" id="UP000321570"/>
    </source>
</evidence>
<dbReference type="PROSITE" id="PS01009">
    <property type="entry name" value="CRISP_1"/>
    <property type="match status" value="1"/>
</dbReference>
<gene>
    <name evidence="3" type="ORF">WMSIL1_LOCUS5585</name>
</gene>
<dbReference type="GO" id="GO:0005576">
    <property type="term" value="C:extracellular region"/>
    <property type="evidence" value="ECO:0007669"/>
    <property type="project" value="InterPro"/>
</dbReference>
<dbReference type="PANTHER" id="PTHR10334">
    <property type="entry name" value="CYSTEINE-RICH SECRETORY PROTEIN-RELATED"/>
    <property type="match status" value="1"/>
</dbReference>
<dbReference type="PROSITE" id="PS01010">
    <property type="entry name" value="CRISP_2"/>
    <property type="match status" value="1"/>
</dbReference>
<dbReference type="InterPro" id="IPR014044">
    <property type="entry name" value="CAP_dom"/>
</dbReference>
<dbReference type="AlphaFoldDB" id="A0A564YFQ7"/>
<dbReference type="Gene3D" id="3.40.33.10">
    <property type="entry name" value="CAP"/>
    <property type="match status" value="1"/>
</dbReference>
<dbReference type="PRINTS" id="PR00837">
    <property type="entry name" value="V5TPXLIKE"/>
</dbReference>
<keyword evidence="1" id="KW-0732">Signal</keyword>
<feature type="signal peptide" evidence="1">
    <location>
        <begin position="1"/>
        <end position="19"/>
    </location>
</feature>
<dbReference type="SMART" id="SM00198">
    <property type="entry name" value="SCP"/>
    <property type="match status" value="1"/>
</dbReference>
<evidence type="ECO:0000313" key="3">
    <source>
        <dbReference type="EMBL" id="VUZ45558.1"/>
    </source>
</evidence>
<dbReference type="CDD" id="cd05380">
    <property type="entry name" value="CAP_euk"/>
    <property type="match status" value="1"/>
</dbReference>
<dbReference type="InterPro" id="IPR001283">
    <property type="entry name" value="CRISP-related"/>
</dbReference>
<dbReference type="InterPro" id="IPR018244">
    <property type="entry name" value="Allrgn_V5/Tpx1_CS"/>
</dbReference>
<proteinExistence type="predicted"/>
<dbReference type="SUPFAM" id="SSF55797">
    <property type="entry name" value="PR-1-like"/>
    <property type="match status" value="1"/>
</dbReference>
<feature type="chain" id="PRO_5022238148" description="SCP domain-containing protein" evidence="1">
    <location>
        <begin position="20"/>
        <end position="201"/>
    </location>
</feature>
<keyword evidence="4" id="KW-1185">Reference proteome</keyword>
<organism evidence="3 4">
    <name type="scientific">Hymenolepis diminuta</name>
    <name type="common">Rat tapeworm</name>
    <dbReference type="NCBI Taxonomy" id="6216"/>
    <lineage>
        <taxon>Eukaryota</taxon>
        <taxon>Metazoa</taxon>
        <taxon>Spiralia</taxon>
        <taxon>Lophotrochozoa</taxon>
        <taxon>Platyhelminthes</taxon>
        <taxon>Cestoda</taxon>
        <taxon>Eucestoda</taxon>
        <taxon>Cyclophyllidea</taxon>
        <taxon>Hymenolepididae</taxon>
        <taxon>Hymenolepis</taxon>
    </lineage>
</organism>
<feature type="domain" description="SCP" evidence="2">
    <location>
        <begin position="51"/>
        <end position="197"/>
    </location>
</feature>